<evidence type="ECO:0000256" key="2">
    <source>
        <dbReference type="ARBA" id="ARBA00022448"/>
    </source>
</evidence>
<dbReference type="InterPro" id="IPR027417">
    <property type="entry name" value="P-loop_NTPase"/>
</dbReference>
<dbReference type="KEGG" id="sod:Sant_P0042"/>
<dbReference type="PANTHER" id="PTHR42788">
    <property type="entry name" value="TAURINE IMPORT ATP-BINDING PROTEIN-RELATED"/>
    <property type="match status" value="1"/>
</dbReference>
<accession>W0HZ86</accession>
<evidence type="ECO:0000256" key="1">
    <source>
        <dbReference type="ARBA" id="ARBA00005417"/>
    </source>
</evidence>
<dbReference type="GO" id="GO:0016887">
    <property type="term" value="F:ATP hydrolysis activity"/>
    <property type="evidence" value="ECO:0007669"/>
    <property type="project" value="InterPro"/>
</dbReference>
<dbReference type="InterPro" id="IPR003439">
    <property type="entry name" value="ABC_transporter-like_ATP-bd"/>
</dbReference>
<dbReference type="HOGENOM" id="CLU_000604_1_22_6"/>
<dbReference type="Pfam" id="PF00005">
    <property type="entry name" value="ABC_tran"/>
    <property type="match status" value="1"/>
</dbReference>
<reference evidence="6 7" key="1">
    <citation type="journal article" date="2014" name="Genome Biol. Evol.">
        <title>Genome degeneration and adaptation in a nascent stage of symbiosis.</title>
        <authorList>
            <person name="Oakeson K.F."/>
            <person name="Gil R."/>
            <person name="Clayton A.L."/>
            <person name="Dunn D.M."/>
            <person name="von Niederhausern A.C."/>
            <person name="Hamil C."/>
            <person name="Aoyagi A."/>
            <person name="Duval B."/>
            <person name="Baca A."/>
            <person name="Silva F.J."/>
            <person name="Vallier A."/>
            <person name="Jackson D.G."/>
            <person name="Latorre A."/>
            <person name="Weiss R.B."/>
            <person name="Heddi A."/>
            <person name="Moya A."/>
            <person name="Dale C."/>
        </authorList>
    </citation>
    <scope>NUCLEOTIDE SEQUENCE [LARGE SCALE GENOMIC DNA]</scope>
    <source>
        <strain evidence="6 7">HS1</strain>
        <plasmid evidence="7">Plasmid pHS1</plasmid>
    </source>
</reference>
<keyword evidence="4" id="KW-0067">ATP-binding</keyword>
<feature type="domain" description="ABC transporter" evidence="5">
    <location>
        <begin position="5"/>
        <end position="235"/>
    </location>
</feature>
<evidence type="ECO:0000256" key="4">
    <source>
        <dbReference type="ARBA" id="ARBA00022840"/>
    </source>
</evidence>
<evidence type="ECO:0000259" key="5">
    <source>
        <dbReference type="PROSITE" id="PS50893"/>
    </source>
</evidence>
<dbReference type="SMART" id="SM00382">
    <property type="entry name" value="AAA"/>
    <property type="match status" value="1"/>
</dbReference>
<dbReference type="CDD" id="cd03293">
    <property type="entry name" value="ABC_NrtD_SsuB_transporters"/>
    <property type="match status" value="1"/>
</dbReference>
<name>W0HZ86_9GAMM</name>
<dbReference type="EMBL" id="CP006570">
    <property type="protein sequence ID" value="AHF79089.1"/>
    <property type="molecule type" value="Genomic_DNA"/>
</dbReference>
<keyword evidence="6" id="KW-0614">Plasmid</keyword>
<comment type="similarity">
    <text evidence="1">Belongs to the ABC transporter superfamily.</text>
</comment>
<sequence length="259" mass="28660">MLTVAQLHKVYPSAQGNHEAIRAISFTLHEGEFLSIVGPSGAGKSTLLRAITGLERATRGDVLYQGNAVRSPQADFSIVFQDYRRSLYPWLTLESNITLPLRHRVRSSGERSAIAHDMLARVGLAGMEGRFPGQLSGGQQQRVAIARALACRPRLLILDEPFASVDAQTRFELEDLVLNLKRESGVSVILVTHDIDEATYMSDRVLVLSHAPATVIDEVAVSLPQPRHQLTTRALADFATIRSRLLTQLLVTRTDLYQR</sequence>
<gene>
    <name evidence="6" type="ORF">Sant_P0042</name>
</gene>
<dbReference type="Proteomes" id="UP000019028">
    <property type="component" value="Plasmid pHS1"/>
</dbReference>
<dbReference type="InterPro" id="IPR017871">
    <property type="entry name" value="ABC_transporter-like_CS"/>
</dbReference>
<dbReference type="GO" id="GO:0005524">
    <property type="term" value="F:ATP binding"/>
    <property type="evidence" value="ECO:0007669"/>
    <property type="project" value="UniProtKB-KW"/>
</dbReference>
<geneLocation type="plasmid" evidence="6 7">
    <name>pHS1</name>
</geneLocation>
<evidence type="ECO:0000256" key="3">
    <source>
        <dbReference type="ARBA" id="ARBA00022741"/>
    </source>
</evidence>
<evidence type="ECO:0000313" key="6">
    <source>
        <dbReference type="EMBL" id="AHF79089.1"/>
    </source>
</evidence>
<dbReference type="Gene3D" id="3.40.50.300">
    <property type="entry name" value="P-loop containing nucleotide triphosphate hydrolases"/>
    <property type="match status" value="1"/>
</dbReference>
<evidence type="ECO:0000313" key="7">
    <source>
        <dbReference type="Proteomes" id="UP000019028"/>
    </source>
</evidence>
<protein>
    <submittedName>
        <fullName evidence="6">Nitrate/sulfonate/bicarbonate ABC transporter ATPase</fullName>
    </submittedName>
</protein>
<dbReference type="SUPFAM" id="SSF52540">
    <property type="entry name" value="P-loop containing nucleoside triphosphate hydrolases"/>
    <property type="match status" value="1"/>
</dbReference>
<dbReference type="InterPro" id="IPR003593">
    <property type="entry name" value="AAA+_ATPase"/>
</dbReference>
<keyword evidence="3" id="KW-0547">Nucleotide-binding</keyword>
<dbReference type="PANTHER" id="PTHR42788:SF13">
    <property type="entry name" value="ALIPHATIC SULFONATES IMPORT ATP-BINDING PROTEIN SSUB"/>
    <property type="match status" value="1"/>
</dbReference>
<dbReference type="PROSITE" id="PS00211">
    <property type="entry name" value="ABC_TRANSPORTER_1"/>
    <property type="match status" value="1"/>
</dbReference>
<dbReference type="OrthoDB" id="9802264at2"/>
<dbReference type="RefSeq" id="WP_025424216.1">
    <property type="nucleotide sequence ID" value="NZ_CP006570.1"/>
</dbReference>
<dbReference type="PROSITE" id="PS50893">
    <property type="entry name" value="ABC_TRANSPORTER_2"/>
    <property type="match status" value="1"/>
</dbReference>
<proteinExistence type="inferred from homology"/>
<dbReference type="InterPro" id="IPR050166">
    <property type="entry name" value="ABC_transporter_ATP-bind"/>
</dbReference>
<keyword evidence="2" id="KW-0813">Transport</keyword>
<dbReference type="AlphaFoldDB" id="W0HZ86"/>
<organism evidence="6 7">
    <name type="scientific">Sodalis praecaptivus</name>
    <dbReference type="NCBI Taxonomy" id="1239307"/>
    <lineage>
        <taxon>Bacteria</taxon>
        <taxon>Pseudomonadati</taxon>
        <taxon>Pseudomonadota</taxon>
        <taxon>Gammaproteobacteria</taxon>
        <taxon>Enterobacterales</taxon>
        <taxon>Bruguierivoracaceae</taxon>
        <taxon>Sodalis</taxon>
    </lineage>
</organism>
<dbReference type="PATRIC" id="fig|1239307.3.peg.4564"/>
<keyword evidence="7" id="KW-1185">Reference proteome</keyword>